<dbReference type="GO" id="GO:0005886">
    <property type="term" value="C:plasma membrane"/>
    <property type="evidence" value="ECO:0007669"/>
    <property type="project" value="UniProtKB-SubCell"/>
</dbReference>
<feature type="transmembrane region" description="Helical" evidence="3">
    <location>
        <begin position="23"/>
        <end position="43"/>
    </location>
</feature>
<dbReference type="AlphaFoldDB" id="A0A542E542"/>
<keyword evidence="3" id="KW-1133">Transmembrane helix</keyword>
<protein>
    <recommendedName>
        <fullName evidence="2">Biotin transporter</fullName>
    </recommendedName>
</protein>
<dbReference type="GO" id="GO:0015225">
    <property type="term" value="F:biotin transmembrane transporter activity"/>
    <property type="evidence" value="ECO:0007669"/>
    <property type="project" value="UniProtKB-UniRule"/>
</dbReference>
<name>A0A542E542_9MICO</name>
<dbReference type="PANTHER" id="PTHR34295">
    <property type="entry name" value="BIOTIN TRANSPORTER BIOY"/>
    <property type="match status" value="1"/>
</dbReference>
<keyword evidence="2" id="KW-1003">Cell membrane</keyword>
<dbReference type="PANTHER" id="PTHR34295:SF1">
    <property type="entry name" value="BIOTIN TRANSPORTER BIOY"/>
    <property type="match status" value="1"/>
</dbReference>
<dbReference type="Pfam" id="PF02632">
    <property type="entry name" value="BioY"/>
    <property type="match status" value="1"/>
</dbReference>
<feature type="transmembrane region" description="Helical" evidence="3">
    <location>
        <begin position="128"/>
        <end position="147"/>
    </location>
</feature>
<evidence type="ECO:0000313" key="4">
    <source>
        <dbReference type="EMBL" id="TQJ10396.1"/>
    </source>
</evidence>
<evidence type="ECO:0000256" key="3">
    <source>
        <dbReference type="SAM" id="Phobius"/>
    </source>
</evidence>
<gene>
    <name evidence="4" type="ORF">FB458_3517</name>
</gene>
<feature type="transmembrane region" description="Helical" evidence="3">
    <location>
        <begin position="55"/>
        <end position="79"/>
    </location>
</feature>
<feature type="transmembrane region" description="Helical" evidence="3">
    <location>
        <begin position="159"/>
        <end position="184"/>
    </location>
</feature>
<evidence type="ECO:0000313" key="5">
    <source>
        <dbReference type="Proteomes" id="UP000317893"/>
    </source>
</evidence>
<sequence length="190" mass="18982">MSQTLPAPRVLGDAIPGGAVRDAALVLGGAAVVGVAAQVAVPLGFTPVPLTLQTLAVLLVGASLGTARGVASLLVYTLVGVAGVPWFSHHTSGWGGASFGYVLGFVLAAAVVGRLAEQGATRGPWRTVGLMVVGNLAVYAVGVPWLMGTAHVGVGEALALGLTPFLVGDAIKLALAAGFFPAAWRLVGRR</sequence>
<evidence type="ECO:0000256" key="2">
    <source>
        <dbReference type="PIRNR" id="PIRNR016661"/>
    </source>
</evidence>
<dbReference type="EMBL" id="VFMN01000001">
    <property type="protein sequence ID" value="TQJ10396.1"/>
    <property type="molecule type" value="Genomic_DNA"/>
</dbReference>
<keyword evidence="3" id="KW-0812">Transmembrane</keyword>
<keyword evidence="2" id="KW-0813">Transport</keyword>
<comment type="subcellular location">
    <subcellularLocation>
        <location evidence="2">Cell membrane</location>
        <topology evidence="2">Multi-pass membrane protein</topology>
    </subcellularLocation>
</comment>
<dbReference type="PIRSF" id="PIRSF016661">
    <property type="entry name" value="BioY"/>
    <property type="match status" value="1"/>
</dbReference>
<comment type="similarity">
    <text evidence="1 2">Belongs to the BioY family.</text>
</comment>
<dbReference type="OrthoDB" id="1496139at2"/>
<dbReference type="Proteomes" id="UP000317893">
    <property type="component" value="Unassembled WGS sequence"/>
</dbReference>
<proteinExistence type="inferred from homology"/>
<dbReference type="InterPro" id="IPR003784">
    <property type="entry name" value="BioY"/>
</dbReference>
<reference evidence="4 5" key="1">
    <citation type="submission" date="2019-06" db="EMBL/GenBank/DDBJ databases">
        <title>Sequencing the genomes of 1000 actinobacteria strains.</title>
        <authorList>
            <person name="Klenk H.-P."/>
        </authorList>
    </citation>
    <scope>NUCLEOTIDE SEQUENCE [LARGE SCALE GENOMIC DNA]</scope>
    <source>
        <strain evidence="4 5">DSM 18607</strain>
    </source>
</reference>
<dbReference type="Gene3D" id="1.10.1760.20">
    <property type="match status" value="1"/>
</dbReference>
<feature type="transmembrane region" description="Helical" evidence="3">
    <location>
        <begin position="99"/>
        <end position="116"/>
    </location>
</feature>
<organism evidence="4 5">
    <name type="scientific">Lapillicoccus jejuensis</name>
    <dbReference type="NCBI Taxonomy" id="402171"/>
    <lineage>
        <taxon>Bacteria</taxon>
        <taxon>Bacillati</taxon>
        <taxon>Actinomycetota</taxon>
        <taxon>Actinomycetes</taxon>
        <taxon>Micrococcales</taxon>
        <taxon>Intrasporangiaceae</taxon>
        <taxon>Lapillicoccus</taxon>
    </lineage>
</organism>
<evidence type="ECO:0000256" key="1">
    <source>
        <dbReference type="ARBA" id="ARBA00010692"/>
    </source>
</evidence>
<accession>A0A542E542</accession>
<dbReference type="RefSeq" id="WP_141849624.1">
    <property type="nucleotide sequence ID" value="NZ_BAAAPR010000012.1"/>
</dbReference>
<comment type="caution">
    <text evidence="4">The sequence shown here is derived from an EMBL/GenBank/DDBJ whole genome shotgun (WGS) entry which is preliminary data.</text>
</comment>
<keyword evidence="2 3" id="KW-0472">Membrane</keyword>
<keyword evidence="5" id="KW-1185">Reference proteome</keyword>